<comment type="caution">
    <text evidence="2">The sequence shown here is derived from an EMBL/GenBank/DDBJ whole genome shotgun (WGS) entry which is preliminary data.</text>
</comment>
<protein>
    <submittedName>
        <fullName evidence="2">Uncharacterized protein</fullName>
    </submittedName>
</protein>
<accession>A0AAE1GIQ5</accession>
<dbReference type="EMBL" id="JAWQEG010000218">
    <property type="protein sequence ID" value="KAK3893262.1"/>
    <property type="molecule type" value="Genomic_DNA"/>
</dbReference>
<evidence type="ECO:0000256" key="1">
    <source>
        <dbReference type="SAM" id="MobiDB-lite"/>
    </source>
</evidence>
<sequence>MTASSTQSATRTFAEARLAIRSAAARDRSGPAHRGVIRAFRNPWLHHRGGPWFLPAIQSPPTSPIVAHSLPSGRGSPPAPAPANPQWRPGVSPTPPRVP</sequence>
<organism evidence="2 3">
    <name type="scientific">Petrolisthes cinctipes</name>
    <name type="common">Flat porcelain crab</name>
    <dbReference type="NCBI Taxonomy" id="88211"/>
    <lineage>
        <taxon>Eukaryota</taxon>
        <taxon>Metazoa</taxon>
        <taxon>Ecdysozoa</taxon>
        <taxon>Arthropoda</taxon>
        <taxon>Crustacea</taxon>
        <taxon>Multicrustacea</taxon>
        <taxon>Malacostraca</taxon>
        <taxon>Eumalacostraca</taxon>
        <taxon>Eucarida</taxon>
        <taxon>Decapoda</taxon>
        <taxon>Pleocyemata</taxon>
        <taxon>Anomura</taxon>
        <taxon>Galatheoidea</taxon>
        <taxon>Porcellanidae</taxon>
        <taxon>Petrolisthes</taxon>
    </lineage>
</organism>
<evidence type="ECO:0000313" key="2">
    <source>
        <dbReference type="EMBL" id="KAK3893262.1"/>
    </source>
</evidence>
<gene>
    <name evidence="2" type="ORF">Pcinc_002946</name>
</gene>
<dbReference type="AlphaFoldDB" id="A0AAE1GIQ5"/>
<evidence type="ECO:0000313" key="3">
    <source>
        <dbReference type="Proteomes" id="UP001286313"/>
    </source>
</evidence>
<feature type="region of interest" description="Disordered" evidence="1">
    <location>
        <begin position="55"/>
        <end position="99"/>
    </location>
</feature>
<name>A0AAE1GIQ5_PETCI</name>
<reference evidence="2" key="1">
    <citation type="submission" date="2023-10" db="EMBL/GenBank/DDBJ databases">
        <title>Genome assemblies of two species of porcelain crab, Petrolisthes cinctipes and Petrolisthes manimaculis (Anomura: Porcellanidae).</title>
        <authorList>
            <person name="Angst P."/>
        </authorList>
    </citation>
    <scope>NUCLEOTIDE SEQUENCE</scope>
    <source>
        <strain evidence="2">PB745_01</strain>
        <tissue evidence="2">Gill</tissue>
    </source>
</reference>
<keyword evidence="3" id="KW-1185">Reference proteome</keyword>
<proteinExistence type="predicted"/>
<dbReference type="Proteomes" id="UP001286313">
    <property type="component" value="Unassembled WGS sequence"/>
</dbReference>